<dbReference type="Proteomes" id="UP000675881">
    <property type="component" value="Chromosome 4"/>
</dbReference>
<keyword evidence="2" id="KW-1185">Reference proteome</keyword>
<sequence>MSVQSRNHQGYFSIQNFWRLSQRLKRAMLVISSRDMLLFSLRKKVQCPPCRASLFERDSPPDIIIADSNQENSELQKLIEITLSEVADYGRARQRVEEKMEASTARIIKDWDKETLVRV</sequence>
<evidence type="ECO:0000313" key="1">
    <source>
        <dbReference type="EMBL" id="CAF2914864.1"/>
    </source>
</evidence>
<protein>
    <submittedName>
        <fullName evidence="1">(salmon louse) hypothetical protein</fullName>
    </submittedName>
</protein>
<evidence type="ECO:0000313" key="2">
    <source>
        <dbReference type="Proteomes" id="UP000675881"/>
    </source>
</evidence>
<proteinExistence type="predicted"/>
<gene>
    <name evidence="1" type="ORF">LSAA_9280</name>
</gene>
<dbReference type="AlphaFoldDB" id="A0A7R8CVW3"/>
<name>A0A7R8CVW3_LEPSM</name>
<accession>A0A7R8CVW3</accession>
<reference evidence="1" key="1">
    <citation type="submission" date="2021-02" db="EMBL/GenBank/DDBJ databases">
        <authorList>
            <person name="Bekaert M."/>
        </authorList>
    </citation>
    <scope>NUCLEOTIDE SEQUENCE</scope>
    <source>
        <strain evidence="1">IoA-00</strain>
    </source>
</reference>
<dbReference type="EMBL" id="HG994583">
    <property type="protein sequence ID" value="CAF2914864.1"/>
    <property type="molecule type" value="Genomic_DNA"/>
</dbReference>
<organism evidence="1 2">
    <name type="scientific">Lepeophtheirus salmonis</name>
    <name type="common">Salmon louse</name>
    <name type="synonym">Caligus salmonis</name>
    <dbReference type="NCBI Taxonomy" id="72036"/>
    <lineage>
        <taxon>Eukaryota</taxon>
        <taxon>Metazoa</taxon>
        <taxon>Ecdysozoa</taxon>
        <taxon>Arthropoda</taxon>
        <taxon>Crustacea</taxon>
        <taxon>Multicrustacea</taxon>
        <taxon>Hexanauplia</taxon>
        <taxon>Copepoda</taxon>
        <taxon>Siphonostomatoida</taxon>
        <taxon>Caligidae</taxon>
        <taxon>Lepeophtheirus</taxon>
    </lineage>
</organism>